<evidence type="ECO:0008006" key="2">
    <source>
        <dbReference type="Google" id="ProtNLM"/>
    </source>
</evidence>
<protein>
    <recommendedName>
        <fullName evidence="2">Portal protein</fullName>
    </recommendedName>
</protein>
<dbReference type="Pfam" id="PF04860">
    <property type="entry name" value="Phage_portal"/>
    <property type="match status" value="1"/>
</dbReference>
<evidence type="ECO:0000313" key="1">
    <source>
        <dbReference type="EMBL" id="KKM66561.1"/>
    </source>
</evidence>
<dbReference type="AlphaFoldDB" id="A0A0F9JVS1"/>
<dbReference type="EMBL" id="LAZR01010505">
    <property type="protein sequence ID" value="KKM66561.1"/>
    <property type="molecule type" value="Genomic_DNA"/>
</dbReference>
<dbReference type="InterPro" id="IPR006944">
    <property type="entry name" value="Phage/GTA_portal"/>
</dbReference>
<feature type="non-terminal residue" evidence="1">
    <location>
        <position position="471"/>
    </location>
</feature>
<reference evidence="1" key="1">
    <citation type="journal article" date="2015" name="Nature">
        <title>Complex archaea that bridge the gap between prokaryotes and eukaryotes.</title>
        <authorList>
            <person name="Spang A."/>
            <person name="Saw J.H."/>
            <person name="Jorgensen S.L."/>
            <person name="Zaremba-Niedzwiedzka K."/>
            <person name="Martijn J."/>
            <person name="Lind A.E."/>
            <person name="van Eijk R."/>
            <person name="Schleper C."/>
            <person name="Guy L."/>
            <person name="Ettema T.J."/>
        </authorList>
    </citation>
    <scope>NUCLEOTIDE SEQUENCE</scope>
</reference>
<gene>
    <name evidence="1" type="ORF">LCGC14_1479990</name>
</gene>
<accession>A0A0F9JVS1</accession>
<proteinExistence type="predicted"/>
<name>A0A0F9JVS1_9ZZZZ</name>
<organism evidence="1">
    <name type="scientific">marine sediment metagenome</name>
    <dbReference type="NCBI Taxonomy" id="412755"/>
    <lineage>
        <taxon>unclassified sequences</taxon>
        <taxon>metagenomes</taxon>
        <taxon>ecological metagenomes</taxon>
    </lineage>
</organism>
<comment type="caution">
    <text evidence="1">The sequence shown here is derived from an EMBL/GenBank/DDBJ whole genome shotgun (WGS) entry which is preliminary data.</text>
</comment>
<sequence>MARKRRNPRVEPEPGSVSVVKVRVLKAKGDTAPPELPSQQLEPDLFKNLYGSVGLVKPPYSFEQLSILADRHPVHGASVEQKAADILGRGPQWEGKESVADPDSEQRERLREWLSGLERDATLIEMLDAMLQDYETFGWGILEVLRDTNAVARGLVHVPAQTVRAHIDRKRLVQVVGTKRVWFRRWGAFTTEDQPVLSANGNRAPKGTNVEKVANDMLVFKKPSRRSAVYGVPGYVSAIGHIAMSLAARDYNIAFFGNAREPRYMIIAEGTDEENVDATLDMLEEALNTQHGQPHRNLLIGAIGNTKIRIERMTAVGNDEHFTRLTDTADGKILLAHRMPADRLGAVTRGTLGGSITREISQVYRDAVITPTQQMIADRLNRFAMTEFAATEAGEGQELEWRLQLDPLDLSDEAEDTKTTVELLKSDAITLNEGRERLGYPERDDMDVTLSVYLKEHGAAAPAGGAVENAR</sequence>